<feature type="transmembrane region" description="Helical" evidence="15">
    <location>
        <begin position="204"/>
        <end position="225"/>
    </location>
</feature>
<evidence type="ECO:0000256" key="15">
    <source>
        <dbReference type="SAM" id="Phobius"/>
    </source>
</evidence>
<keyword evidence="9 15" id="KW-1133">Transmembrane helix</keyword>
<evidence type="ECO:0000256" key="4">
    <source>
        <dbReference type="ARBA" id="ARBA00022692"/>
    </source>
</evidence>
<evidence type="ECO:0000256" key="1">
    <source>
        <dbReference type="ARBA" id="ARBA00004651"/>
    </source>
</evidence>
<dbReference type="InterPro" id="IPR022514">
    <property type="entry name" value="NHPM_micro_ABC1"/>
</dbReference>
<evidence type="ECO:0000256" key="14">
    <source>
        <dbReference type="ARBA" id="ARBA00072252"/>
    </source>
</evidence>
<evidence type="ECO:0000256" key="6">
    <source>
        <dbReference type="ARBA" id="ARBA00022741"/>
    </source>
</evidence>
<dbReference type="EMBL" id="CP022987">
    <property type="protein sequence ID" value="QAA92974.1"/>
    <property type="molecule type" value="Genomic_DNA"/>
</dbReference>
<reference evidence="19 20" key="1">
    <citation type="submission" date="2017-08" db="EMBL/GenBank/DDBJ databases">
        <authorList>
            <person name="Park S.-J."/>
            <person name="Kim H."/>
        </authorList>
    </citation>
    <scope>NUCLEOTIDE SEQUENCE [LARGE SCALE GENOMIC DNA]</scope>
    <source>
        <strain evidence="20">ye3</strain>
    </source>
</reference>
<dbReference type="InterPro" id="IPR036640">
    <property type="entry name" value="ABC1_TM_sf"/>
</dbReference>
<comment type="subcellular location">
    <subcellularLocation>
        <location evidence="1">Cell membrane</location>
        <topology evidence="1">Multi-pass membrane protein</topology>
    </subcellularLocation>
</comment>
<name>A0A410G9I0_9BURK</name>
<dbReference type="NCBIfam" id="TIGR03796">
    <property type="entry name" value="NHLM_micro_ABC1"/>
    <property type="match status" value="1"/>
</dbReference>
<keyword evidence="7" id="KW-0067">ATP-binding</keyword>
<feature type="domain" description="Peptidase C39" evidence="18">
    <location>
        <begin position="19"/>
        <end position="138"/>
    </location>
</feature>
<evidence type="ECO:0000256" key="7">
    <source>
        <dbReference type="ARBA" id="ARBA00022840"/>
    </source>
</evidence>
<dbReference type="Pfam" id="PF03412">
    <property type="entry name" value="Peptidase_C39"/>
    <property type="match status" value="1"/>
</dbReference>
<evidence type="ECO:0000313" key="20">
    <source>
        <dbReference type="Proteomes" id="UP000283474"/>
    </source>
</evidence>
<evidence type="ECO:0000256" key="8">
    <source>
        <dbReference type="ARBA" id="ARBA00022927"/>
    </source>
</evidence>
<dbReference type="Gene3D" id="1.20.1560.10">
    <property type="entry name" value="ABC transporter type 1, transmembrane domain"/>
    <property type="match status" value="1"/>
</dbReference>
<evidence type="ECO:0000256" key="5">
    <source>
        <dbReference type="ARBA" id="ARBA00022735"/>
    </source>
</evidence>
<feature type="transmembrane region" description="Helical" evidence="15">
    <location>
        <begin position="283"/>
        <end position="301"/>
    </location>
</feature>
<evidence type="ECO:0000256" key="13">
    <source>
        <dbReference type="ARBA" id="ARBA00061173"/>
    </source>
</evidence>
<dbReference type="AlphaFoldDB" id="A0A410G9I0"/>
<dbReference type="PROSITE" id="PS00211">
    <property type="entry name" value="ABC_TRANSPORTER_1"/>
    <property type="match status" value="1"/>
</dbReference>
<gene>
    <name evidence="19" type="ORF">CKA81_03265</name>
</gene>
<dbReference type="SMART" id="SM00382">
    <property type="entry name" value="AAA"/>
    <property type="match status" value="1"/>
</dbReference>
<dbReference type="GO" id="GO:0140359">
    <property type="term" value="F:ABC-type transporter activity"/>
    <property type="evidence" value="ECO:0007669"/>
    <property type="project" value="InterPro"/>
</dbReference>
<organism evidence="19 20">
    <name type="scientific">Pollutimonas thiosulfatoxidans</name>
    <dbReference type="NCBI Taxonomy" id="2028345"/>
    <lineage>
        <taxon>Bacteria</taxon>
        <taxon>Pseudomonadati</taxon>
        <taxon>Pseudomonadota</taxon>
        <taxon>Betaproteobacteria</taxon>
        <taxon>Burkholderiales</taxon>
        <taxon>Alcaligenaceae</taxon>
        <taxon>Pollutimonas</taxon>
    </lineage>
</organism>
<evidence type="ECO:0000256" key="2">
    <source>
        <dbReference type="ARBA" id="ARBA00022448"/>
    </source>
</evidence>
<keyword evidence="3" id="KW-1003">Cell membrane</keyword>
<dbReference type="GO" id="GO:0006508">
    <property type="term" value="P:proteolysis"/>
    <property type="evidence" value="ECO:0007669"/>
    <property type="project" value="InterPro"/>
</dbReference>
<evidence type="ECO:0000256" key="9">
    <source>
        <dbReference type="ARBA" id="ARBA00022989"/>
    </source>
</evidence>
<feature type="transmembrane region" description="Helical" evidence="15">
    <location>
        <begin position="163"/>
        <end position="184"/>
    </location>
</feature>
<feature type="domain" description="ABC transporter" evidence="16">
    <location>
        <begin position="487"/>
        <end position="720"/>
    </location>
</feature>
<dbReference type="Gene3D" id="3.40.50.300">
    <property type="entry name" value="P-loop containing nucleotide triphosphate hydrolases"/>
    <property type="match status" value="1"/>
</dbReference>
<dbReference type="SUPFAM" id="SSF52540">
    <property type="entry name" value="P-loop containing nucleoside triphosphate hydrolases"/>
    <property type="match status" value="1"/>
</dbReference>
<dbReference type="Pfam" id="PF00005">
    <property type="entry name" value="ABC_tran"/>
    <property type="match status" value="1"/>
</dbReference>
<dbReference type="RefSeq" id="WP_128354026.1">
    <property type="nucleotide sequence ID" value="NZ_CP022987.1"/>
</dbReference>
<dbReference type="InterPro" id="IPR017871">
    <property type="entry name" value="ABC_transporter-like_CS"/>
</dbReference>
<dbReference type="InterPro" id="IPR011527">
    <property type="entry name" value="ABC1_TM_dom"/>
</dbReference>
<keyword evidence="8" id="KW-0653">Protein transport</keyword>
<comment type="function">
    <text evidence="12">Involved in the export of calmodulin-sensitive adenylate cyclase-hemolysin (cyclolysin).</text>
</comment>
<keyword evidence="5" id="KW-0354">Hemolysis</keyword>
<evidence type="ECO:0000313" key="19">
    <source>
        <dbReference type="EMBL" id="QAA92974.1"/>
    </source>
</evidence>
<dbReference type="InterPro" id="IPR005074">
    <property type="entry name" value="Peptidase_C39"/>
</dbReference>
<dbReference type="InterPro" id="IPR003439">
    <property type="entry name" value="ABC_transporter-like_ATP-bd"/>
</dbReference>
<feature type="transmembrane region" description="Helical" evidence="15">
    <location>
        <begin position="307"/>
        <end position="325"/>
    </location>
</feature>
<feature type="domain" description="ABC transmembrane type-1" evidence="17">
    <location>
        <begin position="169"/>
        <end position="450"/>
    </location>
</feature>
<evidence type="ECO:0000259" key="18">
    <source>
        <dbReference type="PROSITE" id="PS50990"/>
    </source>
</evidence>
<dbReference type="SUPFAM" id="SSF90123">
    <property type="entry name" value="ABC transporter transmembrane region"/>
    <property type="match status" value="1"/>
</dbReference>
<dbReference type="PROSITE" id="PS50893">
    <property type="entry name" value="ABC_TRANSPORTER_2"/>
    <property type="match status" value="1"/>
</dbReference>
<dbReference type="GO" id="GO:0015031">
    <property type="term" value="P:protein transport"/>
    <property type="evidence" value="ECO:0007669"/>
    <property type="project" value="UniProtKB-KW"/>
</dbReference>
<dbReference type="InterPro" id="IPR003593">
    <property type="entry name" value="AAA+_ATPase"/>
</dbReference>
<dbReference type="PROSITE" id="PS50990">
    <property type="entry name" value="PEPTIDASE_C39"/>
    <property type="match status" value="1"/>
</dbReference>
<evidence type="ECO:0000256" key="11">
    <source>
        <dbReference type="ARBA" id="ARBA00043264"/>
    </source>
</evidence>
<dbReference type="PANTHER" id="PTHR24221:SF654">
    <property type="entry name" value="ATP-BINDING CASSETTE SUB-FAMILY B MEMBER 6"/>
    <property type="match status" value="1"/>
</dbReference>
<dbReference type="Pfam" id="PF00664">
    <property type="entry name" value="ABC_membrane"/>
    <property type="match status" value="1"/>
</dbReference>
<evidence type="ECO:0000256" key="12">
    <source>
        <dbReference type="ARBA" id="ARBA00055355"/>
    </source>
</evidence>
<evidence type="ECO:0000256" key="10">
    <source>
        <dbReference type="ARBA" id="ARBA00023136"/>
    </source>
</evidence>
<dbReference type="Proteomes" id="UP000283474">
    <property type="component" value="Chromosome"/>
</dbReference>
<protein>
    <recommendedName>
        <fullName evidence="14">Cyclolysin secretion/processing ATP-binding protein CyaB</fullName>
    </recommendedName>
</protein>
<dbReference type="FunFam" id="3.40.50.300:FF:000299">
    <property type="entry name" value="ABC transporter ATP-binding protein/permease"/>
    <property type="match status" value="1"/>
</dbReference>
<dbReference type="PROSITE" id="PS50929">
    <property type="entry name" value="ABC_TM1F"/>
    <property type="match status" value="1"/>
</dbReference>
<keyword evidence="20" id="KW-1185">Reference proteome</keyword>
<keyword evidence="4 15" id="KW-0812">Transmembrane</keyword>
<dbReference type="OrthoDB" id="8554730at2"/>
<keyword evidence="2" id="KW-0813">Transport</keyword>
<dbReference type="GO" id="GO:0016887">
    <property type="term" value="F:ATP hydrolysis activity"/>
    <property type="evidence" value="ECO:0007669"/>
    <property type="project" value="InterPro"/>
</dbReference>
<keyword evidence="11" id="KW-0080">Bacteriocin transport</keyword>
<evidence type="ECO:0000259" key="17">
    <source>
        <dbReference type="PROSITE" id="PS50929"/>
    </source>
</evidence>
<accession>A0A410G9I0</accession>
<dbReference type="GO" id="GO:0031640">
    <property type="term" value="P:killing of cells of another organism"/>
    <property type="evidence" value="ECO:0007669"/>
    <property type="project" value="UniProtKB-KW"/>
</dbReference>
<keyword evidence="10 15" id="KW-0472">Membrane</keyword>
<dbReference type="GO" id="GO:0005524">
    <property type="term" value="F:ATP binding"/>
    <property type="evidence" value="ECO:0007669"/>
    <property type="project" value="UniProtKB-KW"/>
</dbReference>
<sequence length="720" mass="78420">MRWFAGQGAGRVRTPTVLQMEALECGAAALAMVLAYHGRWVPLEELRLLCGVSRDGSKAVNILKAARSLGMDARGMRVEPAGLAALAMPAILFVDMNHFVVLEGVAGGFFYINDPATGKRKVSAEDFDGMFSGIALVFEKTSDFQTAGAPRRMLPALFELTRASLPALIVIFCAGLLVAAIGIITPAFSRVFIDYVMIEGLKDWLTPLLIAIAAAGLTLTLITWLREILITRLHIKLGLVLTGRMTWHVLRLPPSFFAQRFSGMISARIPYAEQIAQMASQQLAQLGTSLTMLVFFTALMLQYHFMLTVACVLLASTNALVFAYLRRRLGESSENVALQAVKMEGKVMQGLQMMETIKATGADDVFFEKWAGLQTLFINAHQRVVPLQTLVDSLPTLTAALTGALVLALGGYYVIEHELSVGMLVAFTLIASSFSAPVQELMELAGALRNAQGPLAQVDDTLRHPLAREFVATDLVQPTSLRLSGSVCLDGVATGYSKLEPPLIDDLSLDLKPGSRVALVGGSGSGKTTIGRLISGMLDPWSGEILFDDHPAHRLPRLLLRHSLAVVNQDIVLFEGSVRDNLTLWDDTIPQAQLVQAAKDAMIHDLIMTRRGGYDSLVQEDGRNFSGGQRQRLEIARALAGDPTLLILDEATSALDTVTEQAIMTNLRRRGCTCIIIAHRLSTIRDCDEIIVLGRGRVIERGTHDQLMQLEGVYRGLIQH</sequence>
<comment type="similarity">
    <text evidence="13">Belongs to the ABC transporter superfamily. Cyclolysin exporter (TC 3.A.1.109.2) family.</text>
</comment>
<feature type="transmembrane region" description="Helical" evidence="15">
    <location>
        <begin position="397"/>
        <end position="415"/>
    </location>
</feature>
<dbReference type="GO" id="GO:0005886">
    <property type="term" value="C:plasma membrane"/>
    <property type="evidence" value="ECO:0007669"/>
    <property type="project" value="UniProtKB-SubCell"/>
</dbReference>
<keyword evidence="5" id="KW-0204">Cytolysis</keyword>
<keyword evidence="6" id="KW-0547">Nucleotide-binding</keyword>
<evidence type="ECO:0000256" key="3">
    <source>
        <dbReference type="ARBA" id="ARBA00022475"/>
    </source>
</evidence>
<dbReference type="Gene3D" id="3.90.70.10">
    <property type="entry name" value="Cysteine proteinases"/>
    <property type="match status" value="1"/>
</dbReference>
<dbReference type="GO" id="GO:0008233">
    <property type="term" value="F:peptidase activity"/>
    <property type="evidence" value="ECO:0007669"/>
    <property type="project" value="InterPro"/>
</dbReference>
<proteinExistence type="inferred from homology"/>
<evidence type="ECO:0000259" key="16">
    <source>
        <dbReference type="PROSITE" id="PS50893"/>
    </source>
</evidence>
<dbReference type="InterPro" id="IPR027417">
    <property type="entry name" value="P-loop_NTPase"/>
</dbReference>
<dbReference type="GO" id="GO:0034040">
    <property type="term" value="F:ATPase-coupled lipid transmembrane transporter activity"/>
    <property type="evidence" value="ECO:0007669"/>
    <property type="project" value="TreeGrafter"/>
</dbReference>
<dbReference type="InterPro" id="IPR039421">
    <property type="entry name" value="Type_1_exporter"/>
</dbReference>
<dbReference type="KEGG" id="pus:CKA81_03265"/>
<dbReference type="GO" id="GO:0043213">
    <property type="term" value="P:bacteriocin transport"/>
    <property type="evidence" value="ECO:0007669"/>
    <property type="project" value="UniProtKB-KW"/>
</dbReference>
<dbReference type="PANTHER" id="PTHR24221">
    <property type="entry name" value="ATP-BINDING CASSETTE SUB-FAMILY B"/>
    <property type="match status" value="1"/>
</dbReference>